<feature type="chain" id="PRO_5046921519" description="Secreted protein" evidence="1">
    <location>
        <begin position="21"/>
        <end position="89"/>
    </location>
</feature>
<evidence type="ECO:0000313" key="3">
    <source>
        <dbReference type="Proteomes" id="UP001281305"/>
    </source>
</evidence>
<protein>
    <recommendedName>
        <fullName evidence="4">Secreted protein</fullName>
    </recommendedName>
</protein>
<feature type="signal peptide" evidence="1">
    <location>
        <begin position="1"/>
        <end position="20"/>
    </location>
</feature>
<keyword evidence="1" id="KW-0732">Signal</keyword>
<dbReference type="EMBL" id="CP146606">
    <property type="protein sequence ID" value="WYK19888.1"/>
    <property type="molecule type" value="Genomic_DNA"/>
</dbReference>
<sequence>MLIRVACVFILMCLAPPVLAEDAAKDLDCSDIRDASLSECLDLPDADEPITNFAPVVAPIAGVAAALGGVLGAGGSSPSTTSTSTTGTQ</sequence>
<evidence type="ECO:0000313" key="2">
    <source>
        <dbReference type="EMBL" id="WYK19888.1"/>
    </source>
</evidence>
<organism evidence="2 3">
    <name type="scientific">Roseovarius rhodophyticola</name>
    <dbReference type="NCBI Taxonomy" id="3080827"/>
    <lineage>
        <taxon>Bacteria</taxon>
        <taxon>Pseudomonadati</taxon>
        <taxon>Pseudomonadota</taxon>
        <taxon>Alphaproteobacteria</taxon>
        <taxon>Rhodobacterales</taxon>
        <taxon>Roseobacteraceae</taxon>
        <taxon>Roseovarius</taxon>
    </lineage>
</organism>
<accession>A0ABZ2TQ03</accession>
<dbReference type="RefSeq" id="WP_339106891.1">
    <property type="nucleotide sequence ID" value="NZ_CP146606.1"/>
</dbReference>
<gene>
    <name evidence="2" type="ORF">RZS32_008620</name>
</gene>
<evidence type="ECO:0008006" key="4">
    <source>
        <dbReference type="Google" id="ProtNLM"/>
    </source>
</evidence>
<dbReference type="Proteomes" id="UP001281305">
    <property type="component" value="Chromosome"/>
</dbReference>
<name>A0ABZ2TQ03_9RHOB</name>
<proteinExistence type="predicted"/>
<reference evidence="2 3" key="1">
    <citation type="submission" date="2024-02" db="EMBL/GenBank/DDBJ databases">
        <title>Roseovarius strain W115 nov., isolated from a marine algae.</title>
        <authorList>
            <person name="Lee M.W."/>
            <person name="Lee J.K."/>
            <person name="Kim J.M."/>
            <person name="Choi D.G."/>
            <person name="Baek J.H."/>
            <person name="Bayburt H."/>
            <person name="Jung J.J."/>
            <person name="Han D.M."/>
            <person name="Jeon C.O."/>
        </authorList>
    </citation>
    <scope>NUCLEOTIDE SEQUENCE [LARGE SCALE GENOMIC DNA]</scope>
    <source>
        <strain evidence="2 3">W115</strain>
    </source>
</reference>
<evidence type="ECO:0000256" key="1">
    <source>
        <dbReference type="SAM" id="SignalP"/>
    </source>
</evidence>
<keyword evidence="3" id="KW-1185">Reference proteome</keyword>